<reference evidence="2 3" key="1">
    <citation type="journal article" date="2011" name="BMC Genomics">
        <title>Genomic insights into an obligate epibiotic bacterial predator: Micavibrio aeruginosavorus ARL-13.</title>
        <authorList>
            <person name="Wang Z."/>
            <person name="Kadouri D."/>
            <person name="Wu M."/>
        </authorList>
    </citation>
    <scope>NUCLEOTIDE SEQUENCE [LARGE SCALE GENOMIC DNA]</scope>
    <source>
        <strain evidence="2 3">ARL-13</strain>
    </source>
</reference>
<organism evidence="2 3">
    <name type="scientific">Micavibrio aeruginosavorus (strain ARL-13)</name>
    <dbReference type="NCBI Taxonomy" id="856793"/>
    <lineage>
        <taxon>Bacteria</taxon>
        <taxon>Pseudomonadati</taxon>
        <taxon>Bdellovibrionota</taxon>
        <taxon>Bdellovibrionia</taxon>
        <taxon>Bdellovibrionales</taxon>
        <taxon>Pseudobdellovibrionaceae</taxon>
        <taxon>Micavibrio</taxon>
    </lineage>
</organism>
<feature type="domain" description="CMP/dCMP-type deaminase" evidence="1">
    <location>
        <begin position="13"/>
        <end position="137"/>
    </location>
</feature>
<dbReference type="STRING" id="856793.MICA_659"/>
<dbReference type="RefSeq" id="WP_014102216.1">
    <property type="nucleotide sequence ID" value="NC_016026.1"/>
</dbReference>
<dbReference type="Gene3D" id="3.40.140.10">
    <property type="entry name" value="Cytidine Deaminase, domain 2"/>
    <property type="match status" value="1"/>
</dbReference>
<dbReference type="GO" id="GO:0002100">
    <property type="term" value="P:tRNA wobble adenosine to inosine editing"/>
    <property type="evidence" value="ECO:0007669"/>
    <property type="project" value="InterPro"/>
</dbReference>
<dbReference type="InterPro" id="IPR002125">
    <property type="entry name" value="CMP_dCMP_dom"/>
</dbReference>
<dbReference type="EMBL" id="CP002382">
    <property type="protein sequence ID" value="AEP08993.1"/>
    <property type="molecule type" value="Genomic_DNA"/>
</dbReference>
<dbReference type="KEGG" id="mai:MICA_659"/>
<dbReference type="PROSITE" id="PS51747">
    <property type="entry name" value="CYT_DCMP_DEAMINASES_2"/>
    <property type="match status" value="1"/>
</dbReference>
<name>G2KP92_MICAA</name>
<dbReference type="InterPro" id="IPR016193">
    <property type="entry name" value="Cytidine_deaminase-like"/>
</dbReference>
<dbReference type="Proteomes" id="UP000009286">
    <property type="component" value="Chromosome"/>
</dbReference>
<dbReference type="GO" id="GO:0052717">
    <property type="term" value="F:tRNA-specific adenosine-34 deaminase activity"/>
    <property type="evidence" value="ECO:0007669"/>
    <property type="project" value="UniProtKB-EC"/>
</dbReference>
<evidence type="ECO:0000259" key="1">
    <source>
        <dbReference type="PROSITE" id="PS51747"/>
    </source>
</evidence>
<evidence type="ECO:0000313" key="3">
    <source>
        <dbReference type="Proteomes" id="UP000009286"/>
    </source>
</evidence>
<sequence>MIFKRPQAQTNQPDPFAMMQMAVEVVNSSPHPTNKIAAAVSGIDHNGNPFATAATNFWPEPIQAGLDEGTRIGNSSGTIHAETACLLRAPRTEGGSIYVTDPICPNCAKNIAEAGIKKIFIDHKGFEKDFAERRGDEFQAMSLEICKKAGISVYEVRRKDKILTPILEMPDDFIPENDNPIRVTKFRRKADTGFFTEVIAAERPHYINERFAVVVAEDPTGKGVYVLSARDHITIGYTHDDHPRAAPGGKYNFILEPINRLLMNASRLGLRIMPGYVYSAIVPSPREFVNMVGGGQTQLLIGDITHARDQNGLDALKLLTDHDIVTAVEWK</sequence>
<dbReference type="Pfam" id="PF14437">
    <property type="entry name" value="MafB19-deam"/>
    <property type="match status" value="1"/>
</dbReference>
<dbReference type="HOGENOM" id="CLU_838899_0_0_5"/>
<evidence type="ECO:0000313" key="2">
    <source>
        <dbReference type="EMBL" id="AEP08993.1"/>
    </source>
</evidence>
<dbReference type="SUPFAM" id="SSF53927">
    <property type="entry name" value="Cytidine deaminase-like"/>
    <property type="match status" value="1"/>
</dbReference>
<accession>G2KP92</accession>
<gene>
    <name evidence="2" type="ordered locus">MICA_659</name>
</gene>
<dbReference type="InterPro" id="IPR058535">
    <property type="entry name" value="MafB19-deam"/>
</dbReference>
<keyword evidence="3" id="KW-1185">Reference proteome</keyword>
<dbReference type="eggNOG" id="COG2131">
    <property type="taxonomic scope" value="Bacteria"/>
</dbReference>
<dbReference type="AlphaFoldDB" id="G2KP92"/>
<proteinExistence type="predicted"/>
<protein>
    <submittedName>
        <fullName evidence="2">Cytidine and deoxycytidylate deaminase zinc-binding region family protein</fullName>
    </submittedName>
</protein>